<feature type="active site" description="Nucleophile" evidence="4">
    <location>
        <position position="39"/>
    </location>
</feature>
<dbReference type="PROSITE" id="PS51635">
    <property type="entry name" value="PNPLA"/>
    <property type="match status" value="1"/>
</dbReference>
<dbReference type="SUPFAM" id="SSF52151">
    <property type="entry name" value="FabD/lysophospholipase-like"/>
    <property type="match status" value="1"/>
</dbReference>
<keyword evidence="1 4" id="KW-0378">Hydrolase</keyword>
<dbReference type="GO" id="GO:0016042">
    <property type="term" value="P:lipid catabolic process"/>
    <property type="evidence" value="ECO:0007669"/>
    <property type="project" value="UniProtKB-UniRule"/>
</dbReference>
<feature type="active site" description="Proton acceptor" evidence="4">
    <location>
        <position position="183"/>
    </location>
</feature>
<organism evidence="6">
    <name type="scientific">Ignavibacterium album</name>
    <dbReference type="NCBI Taxonomy" id="591197"/>
    <lineage>
        <taxon>Bacteria</taxon>
        <taxon>Pseudomonadati</taxon>
        <taxon>Ignavibacteriota</taxon>
        <taxon>Ignavibacteria</taxon>
        <taxon>Ignavibacteriales</taxon>
        <taxon>Ignavibacteriaceae</taxon>
        <taxon>Ignavibacterium</taxon>
    </lineage>
</organism>
<keyword evidence="2 4" id="KW-0442">Lipid degradation</keyword>
<protein>
    <submittedName>
        <fullName evidence="6">Patatin-like phospholipase family protein</fullName>
    </submittedName>
</protein>
<dbReference type="Gene3D" id="3.40.1090.10">
    <property type="entry name" value="Cytosolic phospholipase A2 catalytic domain"/>
    <property type="match status" value="1"/>
</dbReference>
<comment type="caution">
    <text evidence="6">The sequence shown here is derived from an EMBL/GenBank/DDBJ whole genome shotgun (WGS) entry which is preliminary data.</text>
</comment>
<feature type="short sequence motif" description="GXSXG" evidence="4">
    <location>
        <begin position="37"/>
        <end position="41"/>
    </location>
</feature>
<keyword evidence="3 4" id="KW-0443">Lipid metabolism</keyword>
<evidence type="ECO:0000256" key="2">
    <source>
        <dbReference type="ARBA" id="ARBA00022963"/>
    </source>
</evidence>
<dbReference type="PANTHER" id="PTHR14226">
    <property type="entry name" value="NEUROPATHY TARGET ESTERASE/SWISS CHEESE D.MELANOGASTER"/>
    <property type="match status" value="1"/>
</dbReference>
<sequence length="305" mass="34088">MKKFGLALGGGGARGLAHIGVLKVLEQNKIKIHSVTGCSMGAIIGGLYAYYGNSNQVENFILEIINHPKFIELGIEKLSENNNKLDKNYFEQFYDYIGKRVQALKALNRLSYFDEELTNEMYKVIPDVPIENFKIKFSAIATDLLSGEEINFTNGSLRKAIQASSAIPGIFPPVKYQNYFLIDGSASESVPAAKVRDLGADRVLAVDVTREIKIIEEPQNVFEILYRAEDISSYHLSMVRLREANLVISPSVKNLSWADFDKAELIISAGEKAAKDNLDNILKLYNRNSSILKIEHKLKKIIGEI</sequence>
<accession>A0A832G198</accession>
<dbReference type="InterPro" id="IPR050301">
    <property type="entry name" value="NTE"/>
</dbReference>
<dbReference type="EMBL" id="DSVI01000008">
    <property type="protein sequence ID" value="HGT47844.1"/>
    <property type="molecule type" value="Genomic_DNA"/>
</dbReference>
<dbReference type="InterPro" id="IPR016035">
    <property type="entry name" value="Acyl_Trfase/lysoPLipase"/>
</dbReference>
<feature type="domain" description="PNPLA" evidence="5">
    <location>
        <begin position="6"/>
        <end position="196"/>
    </location>
</feature>
<gene>
    <name evidence="6" type="ORF">ENS56_07405</name>
</gene>
<name>A0A832G198_9BACT</name>
<reference evidence="6" key="1">
    <citation type="journal article" date="2020" name="mSystems">
        <title>Genome- and Community-Level Interaction Insights into Carbon Utilization and Element Cycling Functions of Hydrothermarchaeota in Hydrothermal Sediment.</title>
        <authorList>
            <person name="Zhou Z."/>
            <person name="Liu Y."/>
            <person name="Xu W."/>
            <person name="Pan J."/>
            <person name="Luo Z.H."/>
            <person name="Li M."/>
        </authorList>
    </citation>
    <scope>NUCLEOTIDE SEQUENCE [LARGE SCALE GENOMIC DNA]</scope>
    <source>
        <strain evidence="6">SpSt-500</strain>
    </source>
</reference>
<comment type="caution">
    <text evidence="4">Lacks conserved residue(s) required for the propagation of feature annotation.</text>
</comment>
<feature type="short sequence motif" description="GXGXXG" evidence="4">
    <location>
        <begin position="10"/>
        <end position="15"/>
    </location>
</feature>
<evidence type="ECO:0000313" key="6">
    <source>
        <dbReference type="EMBL" id="HGT47844.1"/>
    </source>
</evidence>
<proteinExistence type="predicted"/>
<dbReference type="Pfam" id="PF01734">
    <property type="entry name" value="Patatin"/>
    <property type="match status" value="1"/>
</dbReference>
<evidence type="ECO:0000256" key="4">
    <source>
        <dbReference type="PROSITE-ProRule" id="PRU01161"/>
    </source>
</evidence>
<evidence type="ECO:0000259" key="5">
    <source>
        <dbReference type="PROSITE" id="PS51635"/>
    </source>
</evidence>
<evidence type="ECO:0000256" key="3">
    <source>
        <dbReference type="ARBA" id="ARBA00023098"/>
    </source>
</evidence>
<dbReference type="AlphaFoldDB" id="A0A832G198"/>
<dbReference type="PANTHER" id="PTHR14226:SF76">
    <property type="entry name" value="NTE FAMILY PROTEIN RSSA"/>
    <property type="match status" value="1"/>
</dbReference>
<dbReference type="GO" id="GO:0016787">
    <property type="term" value="F:hydrolase activity"/>
    <property type="evidence" value="ECO:0007669"/>
    <property type="project" value="UniProtKB-UniRule"/>
</dbReference>
<evidence type="ECO:0000256" key="1">
    <source>
        <dbReference type="ARBA" id="ARBA00022801"/>
    </source>
</evidence>
<dbReference type="InterPro" id="IPR002641">
    <property type="entry name" value="PNPLA_dom"/>
</dbReference>